<dbReference type="AlphaFoldDB" id="A0A8R1EKK0"/>
<dbReference type="PANTHER" id="PTHR46068">
    <property type="entry name" value="PROTEIN CBG27172"/>
    <property type="match status" value="1"/>
</dbReference>
<dbReference type="EnsemblMetazoa" id="CJA36806.1">
    <property type="protein sequence ID" value="CJA36806.1"/>
    <property type="gene ID" value="WBGene00212653"/>
</dbReference>
<dbReference type="Gene3D" id="3.30.420.10">
    <property type="entry name" value="Ribonuclease H-like superfamily/Ribonuclease H"/>
    <property type="match status" value="1"/>
</dbReference>
<organism evidence="1 2">
    <name type="scientific">Caenorhabditis japonica</name>
    <dbReference type="NCBI Taxonomy" id="281687"/>
    <lineage>
        <taxon>Eukaryota</taxon>
        <taxon>Metazoa</taxon>
        <taxon>Ecdysozoa</taxon>
        <taxon>Nematoda</taxon>
        <taxon>Chromadorea</taxon>
        <taxon>Rhabditida</taxon>
        <taxon>Rhabditina</taxon>
        <taxon>Rhabditomorpha</taxon>
        <taxon>Rhabditoidea</taxon>
        <taxon>Rhabditidae</taxon>
        <taxon>Peloderinae</taxon>
        <taxon>Caenorhabditis</taxon>
    </lineage>
</organism>
<accession>A0A8R1EKK0</accession>
<dbReference type="GO" id="GO:0003676">
    <property type="term" value="F:nucleic acid binding"/>
    <property type="evidence" value="ECO:0007669"/>
    <property type="project" value="InterPro"/>
</dbReference>
<name>A0A8R1EKK0_CAEJA</name>
<evidence type="ECO:0008006" key="3">
    <source>
        <dbReference type="Google" id="ProtNLM"/>
    </source>
</evidence>
<protein>
    <recommendedName>
        <fullName evidence="3">Transposase IS30-like HTH domain-containing protein</fullName>
    </recommendedName>
</protein>
<proteinExistence type="predicted"/>
<dbReference type="PANTHER" id="PTHR46068:SF1">
    <property type="entry name" value="TRANSPOSASE IS30-LIKE HTH DOMAIN-CONTAINING PROTEIN"/>
    <property type="match status" value="1"/>
</dbReference>
<reference evidence="2" key="1">
    <citation type="submission" date="2010-08" db="EMBL/GenBank/DDBJ databases">
        <authorList>
            <consortium name="Caenorhabditis japonica Sequencing Consortium"/>
            <person name="Wilson R.K."/>
        </authorList>
    </citation>
    <scope>NUCLEOTIDE SEQUENCE [LARGE SCALE GENOMIC DNA]</scope>
    <source>
        <strain evidence="2">DF5081</strain>
    </source>
</reference>
<keyword evidence="2" id="KW-1185">Reference proteome</keyword>
<dbReference type="Proteomes" id="UP000005237">
    <property type="component" value="Unassembled WGS sequence"/>
</dbReference>
<evidence type="ECO:0000313" key="2">
    <source>
        <dbReference type="Proteomes" id="UP000005237"/>
    </source>
</evidence>
<evidence type="ECO:0000313" key="1">
    <source>
        <dbReference type="EnsemblMetazoa" id="CJA36806.1"/>
    </source>
</evidence>
<reference evidence="1" key="2">
    <citation type="submission" date="2022-06" db="UniProtKB">
        <authorList>
            <consortium name="EnsemblMetazoa"/>
        </authorList>
    </citation>
    <scope>IDENTIFICATION</scope>
    <source>
        <strain evidence="1">DF5081</strain>
    </source>
</reference>
<dbReference type="InterPro" id="IPR036397">
    <property type="entry name" value="RNaseH_sf"/>
</dbReference>
<sequence length="222" mass="25368">MRASVQRPTIEHLLKRGMRSSDVVRTLGISDSTVRNISAALKKYGSSSERSKTRRPQTVNTRRIRGVIKRRIDRIDGLSLNNVAGDLKIGGRTAQRILKDDLKVDSYKLARGQYLSDTSKPNRIDKAKKLLAHFRVRRVSDVIWSDEKIFTIEPLPNRQNQRHLLCKGDNKSPKRRQVSNRLFPKSVMVWTGVTSTGKTLLVFIDRNVKIDAEVYQKDSSDE</sequence>